<feature type="transmembrane region" description="Helical" evidence="1">
    <location>
        <begin position="174"/>
        <end position="195"/>
    </location>
</feature>
<feature type="transmembrane region" description="Helical" evidence="1">
    <location>
        <begin position="20"/>
        <end position="41"/>
    </location>
</feature>
<protein>
    <submittedName>
        <fullName evidence="2">Uncharacterized protein</fullName>
    </submittedName>
</protein>
<name>A0AAD7BSH7_9AGAR</name>
<accession>A0AAD7BSH7</accession>
<sequence length="326" mass="36057">MANITDSLAFVRAPYLQGTFLQLYMNGVYTGLFFLTLYGMVFKRPIYRTTPGLFVALIMMYILSTVHLIGDWIHVKRAFVDNGDTAESAAIYLVFRFPLWLAVMGTVAFVLNTLIADLVLIWRCWTLWDHNWMVVTLPILCTLTGAALGCKYIQDDILLFINPNGNYGTSLATSYMSLSLVTTSLSTILIIYRILMMTARSTRHARGYTRVIEVMVESALLYSVALIVYLPYFTNLNTANDVYPNGVVAQMTGIAPTLIVARVTFGLARPDESWKGPMSTLRFRGRGGSSVNPETNSFALSGSSNALDADNSKPETLGAMLNGISV</sequence>
<feature type="non-terminal residue" evidence="2">
    <location>
        <position position="1"/>
    </location>
</feature>
<keyword evidence="1" id="KW-1133">Transmembrane helix</keyword>
<proteinExistence type="predicted"/>
<dbReference type="Proteomes" id="UP001221142">
    <property type="component" value="Unassembled WGS sequence"/>
</dbReference>
<comment type="caution">
    <text evidence="2">The sequence shown here is derived from an EMBL/GenBank/DDBJ whole genome shotgun (WGS) entry which is preliminary data.</text>
</comment>
<organism evidence="2 3">
    <name type="scientific">Roridomyces roridus</name>
    <dbReference type="NCBI Taxonomy" id="1738132"/>
    <lineage>
        <taxon>Eukaryota</taxon>
        <taxon>Fungi</taxon>
        <taxon>Dikarya</taxon>
        <taxon>Basidiomycota</taxon>
        <taxon>Agaricomycotina</taxon>
        <taxon>Agaricomycetes</taxon>
        <taxon>Agaricomycetidae</taxon>
        <taxon>Agaricales</taxon>
        <taxon>Marasmiineae</taxon>
        <taxon>Mycenaceae</taxon>
        <taxon>Roridomyces</taxon>
    </lineage>
</organism>
<reference evidence="2" key="1">
    <citation type="submission" date="2023-03" db="EMBL/GenBank/DDBJ databases">
        <title>Massive genome expansion in bonnet fungi (Mycena s.s.) driven by repeated elements and novel gene families across ecological guilds.</title>
        <authorList>
            <consortium name="Lawrence Berkeley National Laboratory"/>
            <person name="Harder C.B."/>
            <person name="Miyauchi S."/>
            <person name="Viragh M."/>
            <person name="Kuo A."/>
            <person name="Thoen E."/>
            <person name="Andreopoulos B."/>
            <person name="Lu D."/>
            <person name="Skrede I."/>
            <person name="Drula E."/>
            <person name="Henrissat B."/>
            <person name="Morin E."/>
            <person name="Kohler A."/>
            <person name="Barry K."/>
            <person name="LaButti K."/>
            <person name="Morin E."/>
            <person name="Salamov A."/>
            <person name="Lipzen A."/>
            <person name="Mereny Z."/>
            <person name="Hegedus B."/>
            <person name="Baldrian P."/>
            <person name="Stursova M."/>
            <person name="Weitz H."/>
            <person name="Taylor A."/>
            <person name="Grigoriev I.V."/>
            <person name="Nagy L.G."/>
            <person name="Martin F."/>
            <person name="Kauserud H."/>
        </authorList>
    </citation>
    <scope>NUCLEOTIDE SEQUENCE</scope>
    <source>
        <strain evidence="2">9284</strain>
    </source>
</reference>
<keyword evidence="1" id="KW-0812">Transmembrane</keyword>
<keyword evidence="3" id="KW-1185">Reference proteome</keyword>
<evidence type="ECO:0000313" key="2">
    <source>
        <dbReference type="EMBL" id="KAJ7629081.1"/>
    </source>
</evidence>
<feature type="transmembrane region" description="Helical" evidence="1">
    <location>
        <begin position="242"/>
        <end position="265"/>
    </location>
</feature>
<feature type="transmembrane region" description="Helical" evidence="1">
    <location>
        <begin position="207"/>
        <end position="230"/>
    </location>
</feature>
<feature type="transmembrane region" description="Helical" evidence="1">
    <location>
        <begin position="132"/>
        <end position="154"/>
    </location>
</feature>
<gene>
    <name evidence="2" type="ORF">FB45DRAFT_919950</name>
</gene>
<feature type="transmembrane region" description="Helical" evidence="1">
    <location>
        <begin position="53"/>
        <end position="73"/>
    </location>
</feature>
<keyword evidence="1" id="KW-0472">Membrane</keyword>
<evidence type="ECO:0000256" key="1">
    <source>
        <dbReference type="SAM" id="Phobius"/>
    </source>
</evidence>
<evidence type="ECO:0000313" key="3">
    <source>
        <dbReference type="Proteomes" id="UP001221142"/>
    </source>
</evidence>
<feature type="transmembrane region" description="Helical" evidence="1">
    <location>
        <begin position="93"/>
        <end position="120"/>
    </location>
</feature>
<dbReference type="EMBL" id="JARKIF010000010">
    <property type="protein sequence ID" value="KAJ7629081.1"/>
    <property type="molecule type" value="Genomic_DNA"/>
</dbReference>
<dbReference type="AlphaFoldDB" id="A0AAD7BSH7"/>